<organism evidence="3 4">
    <name type="scientific">Zhongshania marina</name>
    <dbReference type="NCBI Taxonomy" id="2304603"/>
    <lineage>
        <taxon>Bacteria</taxon>
        <taxon>Pseudomonadati</taxon>
        <taxon>Pseudomonadota</taxon>
        <taxon>Gammaproteobacteria</taxon>
        <taxon>Cellvibrionales</taxon>
        <taxon>Spongiibacteraceae</taxon>
        <taxon>Zhongshania</taxon>
    </lineage>
</organism>
<dbReference type="InterPro" id="IPR021204">
    <property type="entry name" value="Integr_conj_element_PFL4711"/>
</dbReference>
<feature type="coiled-coil region" evidence="1">
    <location>
        <begin position="374"/>
        <end position="404"/>
    </location>
</feature>
<name>A0A2S4HC98_9GAMM</name>
<dbReference type="Proteomes" id="UP000237222">
    <property type="component" value="Unassembled WGS sequence"/>
</dbReference>
<sequence length="437" mass="48328">MVLMILAAQSFAQNIHNPRLAPVYRGLFGGALITDPPTEIETVNLFDMGISWDLNAECGKFDPQLSISNQLNGITDGFRNMMDNIISAATGAVSSLPALAIQRVHPGLYDLLMQGILQGKIDFEYAKLSCEDMANVMMGNQAFPFENYKLAIKTTNWSKEIAASGGDAVQAKSDMDDRDHGDEGIEWACGAFHGGAGQPPINALTDVAKAGYNILHERANVCDNADVPVDSSDMYKYWTGPTHAVDWVKDVLGETEIRLCDGCKKQRSRPGKGLSYMHADLKEALILRLENLVSGADTLTWQNLNRVSAPPAVKVDQAIILMIRKRQVEMQEQMIEKLADEIAMARLYEQTRYMIQIFRTGIKEPNISGDDEARKVVRNAVSDLQSELENLKRETEMKEDAAQRTIYYLLGSEEKDAQDSEGTRTRRPLGIGPLGAP</sequence>
<comment type="caution">
    <text evidence="3">The sequence shown here is derived from an EMBL/GenBank/DDBJ whole genome shotgun (WGS) entry which is preliminary data.</text>
</comment>
<evidence type="ECO:0000313" key="3">
    <source>
        <dbReference type="EMBL" id="POP51590.1"/>
    </source>
</evidence>
<evidence type="ECO:0000256" key="1">
    <source>
        <dbReference type="SAM" id="Coils"/>
    </source>
</evidence>
<proteinExistence type="predicted"/>
<reference evidence="3" key="1">
    <citation type="submission" date="2018-01" db="EMBL/GenBank/DDBJ databases">
        <authorList>
            <person name="Yu X.-D."/>
        </authorList>
    </citation>
    <scope>NUCLEOTIDE SEQUENCE</scope>
    <source>
        <strain evidence="3">ZX-21</strain>
    </source>
</reference>
<dbReference type="AlphaFoldDB" id="A0A2S4HC98"/>
<keyword evidence="1" id="KW-0175">Coiled coil</keyword>
<feature type="region of interest" description="Disordered" evidence="2">
    <location>
        <begin position="412"/>
        <end position="437"/>
    </location>
</feature>
<dbReference type="EMBL" id="PQGG01000038">
    <property type="protein sequence ID" value="POP51590.1"/>
    <property type="molecule type" value="Genomic_DNA"/>
</dbReference>
<gene>
    <name evidence="3" type="ORF">C0068_16590</name>
</gene>
<accession>A0A2S4HC98</accession>
<evidence type="ECO:0000313" key="4">
    <source>
        <dbReference type="Proteomes" id="UP000237222"/>
    </source>
</evidence>
<dbReference type="NCBIfam" id="TIGR03755">
    <property type="entry name" value="conj_TIGR03755"/>
    <property type="match status" value="1"/>
</dbReference>
<evidence type="ECO:0000256" key="2">
    <source>
        <dbReference type="SAM" id="MobiDB-lite"/>
    </source>
</evidence>
<feature type="compositionally biased region" description="Basic and acidic residues" evidence="2">
    <location>
        <begin position="412"/>
        <end position="424"/>
    </location>
</feature>
<dbReference type="OrthoDB" id="8553954at2"/>
<protein>
    <submittedName>
        <fullName evidence="3">Integrating conjugative element protein</fullName>
    </submittedName>
</protein>